<keyword evidence="2" id="KW-0808">Transferase</keyword>
<dbReference type="OrthoDB" id="1668230at2759"/>
<dbReference type="Proteomes" id="UP000287166">
    <property type="component" value="Unassembled WGS sequence"/>
</dbReference>
<keyword evidence="9" id="KW-1185">Reference proteome</keyword>
<keyword evidence="3" id="KW-0547">Nucleotide-binding</keyword>
<dbReference type="GO" id="GO:0004674">
    <property type="term" value="F:protein serine/threonine kinase activity"/>
    <property type="evidence" value="ECO:0007669"/>
    <property type="project" value="UniProtKB-KW"/>
</dbReference>
<proteinExistence type="predicted"/>
<sequence length="357" mass="40735">MSNKLPAASLSQTSSPRISTLGPGASSCGVENSDTTVSRKAWNDEEFFAKVAHFREEALEIHLNKFRVWKTISRNYLPLFRQDVHVWYGDAPYYVRIVDVPGALSGDILRYKADLPRYDCHLEVVGDTVREIDFKPYPPEELEEEGNPNVLEDDAKELFATLPLVTFDEDKHFTKPARTRREIEVLQMCKGLPQFVQLLGRLEDDQLVFPKYPHDLLLAAMSHKSIDAIRKWMLDIIDGIAFLHARGVTYRDFVPRNFLYGAPVVICDLECQLASRICKAPEVLAWDDPPDTVFAPASDTYGLGILLQLLCYANNPRSPYVHWPVLPPFDKIYEACTQTRPEDRPSLVQLKAWLQEL</sequence>
<dbReference type="GO" id="GO:0005524">
    <property type="term" value="F:ATP binding"/>
    <property type="evidence" value="ECO:0007669"/>
    <property type="project" value="UniProtKB-KW"/>
</dbReference>
<dbReference type="STRING" id="139825.A0A401GHH0"/>
<dbReference type="PROSITE" id="PS50011">
    <property type="entry name" value="PROTEIN_KINASE_DOM"/>
    <property type="match status" value="1"/>
</dbReference>
<organism evidence="8 9">
    <name type="scientific">Sparassis crispa</name>
    <dbReference type="NCBI Taxonomy" id="139825"/>
    <lineage>
        <taxon>Eukaryota</taxon>
        <taxon>Fungi</taxon>
        <taxon>Dikarya</taxon>
        <taxon>Basidiomycota</taxon>
        <taxon>Agaricomycotina</taxon>
        <taxon>Agaricomycetes</taxon>
        <taxon>Polyporales</taxon>
        <taxon>Sparassidaceae</taxon>
        <taxon>Sparassis</taxon>
    </lineage>
</organism>
<evidence type="ECO:0000313" key="8">
    <source>
        <dbReference type="EMBL" id="GBE81647.1"/>
    </source>
</evidence>
<feature type="compositionally biased region" description="Polar residues" evidence="6">
    <location>
        <begin position="1"/>
        <end position="18"/>
    </location>
</feature>
<dbReference type="GeneID" id="38778564"/>
<evidence type="ECO:0000256" key="2">
    <source>
        <dbReference type="ARBA" id="ARBA00022679"/>
    </source>
</evidence>
<reference evidence="8 9" key="1">
    <citation type="journal article" date="2018" name="Sci. Rep.">
        <title>Genome sequence of the cauliflower mushroom Sparassis crispa (Hanabiratake) and its association with beneficial usage.</title>
        <authorList>
            <person name="Kiyama R."/>
            <person name="Furutani Y."/>
            <person name="Kawaguchi K."/>
            <person name="Nakanishi T."/>
        </authorList>
    </citation>
    <scope>NUCLEOTIDE SEQUENCE [LARGE SCALE GENOMIC DNA]</scope>
</reference>
<dbReference type="SUPFAM" id="SSF56112">
    <property type="entry name" value="Protein kinase-like (PK-like)"/>
    <property type="match status" value="1"/>
</dbReference>
<evidence type="ECO:0000313" key="9">
    <source>
        <dbReference type="Proteomes" id="UP000287166"/>
    </source>
</evidence>
<dbReference type="AlphaFoldDB" id="A0A401GHH0"/>
<evidence type="ECO:0000256" key="6">
    <source>
        <dbReference type="SAM" id="MobiDB-lite"/>
    </source>
</evidence>
<dbReference type="InterPro" id="IPR000719">
    <property type="entry name" value="Prot_kinase_dom"/>
</dbReference>
<dbReference type="Gene3D" id="1.10.510.10">
    <property type="entry name" value="Transferase(Phosphotransferase) domain 1"/>
    <property type="match status" value="1"/>
</dbReference>
<gene>
    <name evidence="8" type="ORF">SCP_0400180</name>
</gene>
<dbReference type="Pfam" id="PF00069">
    <property type="entry name" value="Pkinase"/>
    <property type="match status" value="1"/>
</dbReference>
<keyword evidence="1" id="KW-0723">Serine/threonine-protein kinase</keyword>
<dbReference type="RefSeq" id="XP_027612560.1">
    <property type="nucleotide sequence ID" value="XM_027756759.1"/>
</dbReference>
<dbReference type="InterPro" id="IPR011009">
    <property type="entry name" value="Kinase-like_dom_sf"/>
</dbReference>
<protein>
    <recommendedName>
        <fullName evidence="7">Protein kinase domain-containing protein</fullName>
    </recommendedName>
</protein>
<evidence type="ECO:0000256" key="4">
    <source>
        <dbReference type="ARBA" id="ARBA00022777"/>
    </source>
</evidence>
<dbReference type="InterPro" id="IPR050205">
    <property type="entry name" value="CDPK_Ser/Thr_kinases"/>
</dbReference>
<dbReference type="SMART" id="SM00220">
    <property type="entry name" value="S_TKc"/>
    <property type="match status" value="1"/>
</dbReference>
<evidence type="ECO:0000256" key="5">
    <source>
        <dbReference type="ARBA" id="ARBA00022840"/>
    </source>
</evidence>
<dbReference type="InParanoid" id="A0A401GHH0"/>
<feature type="domain" description="Protein kinase" evidence="7">
    <location>
        <begin position="94"/>
        <end position="357"/>
    </location>
</feature>
<evidence type="ECO:0000256" key="3">
    <source>
        <dbReference type="ARBA" id="ARBA00022741"/>
    </source>
</evidence>
<comment type="caution">
    <text evidence="8">The sequence shown here is derived from an EMBL/GenBank/DDBJ whole genome shotgun (WGS) entry which is preliminary data.</text>
</comment>
<dbReference type="EMBL" id="BFAD01000004">
    <property type="protein sequence ID" value="GBE81647.1"/>
    <property type="molecule type" value="Genomic_DNA"/>
</dbReference>
<evidence type="ECO:0000259" key="7">
    <source>
        <dbReference type="PROSITE" id="PS50011"/>
    </source>
</evidence>
<keyword evidence="5" id="KW-0067">ATP-binding</keyword>
<accession>A0A401GHH0</accession>
<keyword evidence="4" id="KW-0418">Kinase</keyword>
<feature type="region of interest" description="Disordered" evidence="6">
    <location>
        <begin position="1"/>
        <end position="32"/>
    </location>
</feature>
<dbReference type="PANTHER" id="PTHR24349">
    <property type="entry name" value="SERINE/THREONINE-PROTEIN KINASE"/>
    <property type="match status" value="1"/>
</dbReference>
<dbReference type="PROSITE" id="PS51257">
    <property type="entry name" value="PROKAR_LIPOPROTEIN"/>
    <property type="match status" value="1"/>
</dbReference>
<evidence type="ECO:0000256" key="1">
    <source>
        <dbReference type="ARBA" id="ARBA00022527"/>
    </source>
</evidence>
<name>A0A401GHH0_9APHY</name>